<dbReference type="SUPFAM" id="SSF47757">
    <property type="entry name" value="Chemotaxis receptor methyltransferase CheR, N-terminal domain"/>
    <property type="match status" value="1"/>
</dbReference>
<dbReference type="PRINTS" id="PR00996">
    <property type="entry name" value="CHERMTFRASE"/>
</dbReference>
<protein>
    <submittedName>
        <fullName evidence="2">Protein-glutamate O-methyltransferase CheR</fullName>
    </submittedName>
</protein>
<dbReference type="SMART" id="SM00138">
    <property type="entry name" value="MeTrc"/>
    <property type="match status" value="1"/>
</dbReference>
<dbReference type="Pfam" id="PF01739">
    <property type="entry name" value="CheR"/>
    <property type="match status" value="1"/>
</dbReference>
<proteinExistence type="predicted"/>
<dbReference type="PANTHER" id="PTHR24422">
    <property type="entry name" value="CHEMOTAXIS PROTEIN METHYLTRANSFERASE"/>
    <property type="match status" value="1"/>
</dbReference>
<dbReference type="OrthoDB" id="9816309at2"/>
<comment type="caution">
    <text evidence="2">The sequence shown here is derived from an EMBL/GenBank/DDBJ whole genome shotgun (WGS) entry which is preliminary data.</text>
</comment>
<keyword evidence="3" id="KW-1185">Reference proteome</keyword>
<dbReference type="InterPro" id="IPR022642">
    <property type="entry name" value="CheR_C"/>
</dbReference>
<dbReference type="Proteomes" id="UP000282076">
    <property type="component" value="Unassembled WGS sequence"/>
</dbReference>
<dbReference type="InterPro" id="IPR000780">
    <property type="entry name" value="CheR_MeTrfase"/>
</dbReference>
<evidence type="ECO:0000313" key="3">
    <source>
        <dbReference type="Proteomes" id="UP000282076"/>
    </source>
</evidence>
<dbReference type="AlphaFoldDB" id="A0A494XIB3"/>
<accession>A0A494XIB3</accession>
<sequence>MNDNRTRKLELELLLEAIAQKYGYDFRQYAPESLKRRLDYIMKKAGVAHLSELIPLALHDETFANELLMDISVTVTEMFRDPPLFAELRSKVVPLLKTYPFVKIWHAGCATGEEAYAMAILLQEEGFYDRVQIYATDINQRSLQIAQQGIYPIENIGTFTENYHAGGGTRSFSDYYHAKYGMAKLNEDLKKNIVFASHNLVTDHAFGEMHLIVCRNVLIYFNRELQVQVLRLFDESLVNRGFLCLGSKETLDFTPLADQYEAVSAPWKIYRRFAYGGER</sequence>
<dbReference type="PANTHER" id="PTHR24422:SF8">
    <property type="entry name" value="CHEMOTAXIS PROTEIN"/>
    <property type="match status" value="1"/>
</dbReference>
<organism evidence="2 3">
    <name type="scientific">Cohnella endophytica</name>
    <dbReference type="NCBI Taxonomy" id="2419778"/>
    <lineage>
        <taxon>Bacteria</taxon>
        <taxon>Bacillati</taxon>
        <taxon>Bacillota</taxon>
        <taxon>Bacilli</taxon>
        <taxon>Bacillales</taxon>
        <taxon>Paenibacillaceae</taxon>
        <taxon>Cohnella</taxon>
    </lineage>
</organism>
<evidence type="ECO:0000259" key="1">
    <source>
        <dbReference type="PROSITE" id="PS50123"/>
    </source>
</evidence>
<dbReference type="Gene3D" id="3.40.50.150">
    <property type="entry name" value="Vaccinia Virus protein VP39"/>
    <property type="match status" value="1"/>
</dbReference>
<dbReference type="GO" id="GO:0008757">
    <property type="term" value="F:S-adenosylmethionine-dependent methyltransferase activity"/>
    <property type="evidence" value="ECO:0007669"/>
    <property type="project" value="InterPro"/>
</dbReference>
<name>A0A494XIB3_9BACL</name>
<dbReference type="SUPFAM" id="SSF53335">
    <property type="entry name" value="S-adenosyl-L-methionine-dependent methyltransferases"/>
    <property type="match status" value="1"/>
</dbReference>
<dbReference type="Pfam" id="PF03705">
    <property type="entry name" value="CheR_N"/>
    <property type="match status" value="1"/>
</dbReference>
<dbReference type="PROSITE" id="PS50123">
    <property type="entry name" value="CHER"/>
    <property type="match status" value="1"/>
</dbReference>
<reference evidence="2 3" key="1">
    <citation type="submission" date="2018-10" db="EMBL/GenBank/DDBJ databases">
        <title>Cohnella sp. M2MS4P-1, whole genome shotgun sequence.</title>
        <authorList>
            <person name="Tuo L."/>
        </authorList>
    </citation>
    <scope>NUCLEOTIDE SEQUENCE [LARGE SCALE GENOMIC DNA]</scope>
    <source>
        <strain evidence="2 3">M2MS4P-1</strain>
    </source>
</reference>
<dbReference type="EMBL" id="RBZM01000010">
    <property type="protein sequence ID" value="RKP47919.1"/>
    <property type="molecule type" value="Genomic_DNA"/>
</dbReference>
<keyword evidence="2" id="KW-0808">Transferase</keyword>
<dbReference type="InterPro" id="IPR029063">
    <property type="entry name" value="SAM-dependent_MTases_sf"/>
</dbReference>
<feature type="domain" description="CheR-type methyltransferase" evidence="1">
    <location>
        <begin position="1"/>
        <end position="251"/>
    </location>
</feature>
<gene>
    <name evidence="2" type="ORF">D7Z26_22160</name>
</gene>
<dbReference type="InterPro" id="IPR022641">
    <property type="entry name" value="CheR_N"/>
</dbReference>
<dbReference type="InterPro" id="IPR050903">
    <property type="entry name" value="Bact_Chemotaxis_MeTrfase"/>
</dbReference>
<evidence type="ECO:0000313" key="2">
    <source>
        <dbReference type="EMBL" id="RKP47919.1"/>
    </source>
</evidence>
<dbReference type="GO" id="GO:0032259">
    <property type="term" value="P:methylation"/>
    <property type="evidence" value="ECO:0007669"/>
    <property type="project" value="UniProtKB-KW"/>
</dbReference>
<keyword evidence="2" id="KW-0489">Methyltransferase</keyword>
<dbReference type="RefSeq" id="WP_120979210.1">
    <property type="nucleotide sequence ID" value="NZ_RBZM01000010.1"/>
</dbReference>